<organism evidence="1 2">
    <name type="scientific">Acaulospora colombiana</name>
    <dbReference type="NCBI Taxonomy" id="27376"/>
    <lineage>
        <taxon>Eukaryota</taxon>
        <taxon>Fungi</taxon>
        <taxon>Fungi incertae sedis</taxon>
        <taxon>Mucoromycota</taxon>
        <taxon>Glomeromycotina</taxon>
        <taxon>Glomeromycetes</taxon>
        <taxon>Diversisporales</taxon>
        <taxon>Acaulosporaceae</taxon>
        <taxon>Acaulospora</taxon>
    </lineage>
</organism>
<dbReference type="EMBL" id="CAJVPT010028384">
    <property type="protein sequence ID" value="CAG8686758.1"/>
    <property type="molecule type" value="Genomic_DNA"/>
</dbReference>
<reference evidence="1" key="1">
    <citation type="submission" date="2021-06" db="EMBL/GenBank/DDBJ databases">
        <authorList>
            <person name="Kallberg Y."/>
            <person name="Tangrot J."/>
            <person name="Rosling A."/>
        </authorList>
    </citation>
    <scope>NUCLEOTIDE SEQUENCE</scope>
    <source>
        <strain evidence="1">CL356</strain>
    </source>
</reference>
<feature type="non-terminal residue" evidence="1">
    <location>
        <position position="1"/>
    </location>
</feature>
<keyword evidence="2" id="KW-1185">Reference proteome</keyword>
<evidence type="ECO:0000313" key="1">
    <source>
        <dbReference type="EMBL" id="CAG8686758.1"/>
    </source>
</evidence>
<sequence>AAENEHFGRSSEEEKALVVLKSLKAVQPCLSSLAHRRSGPGTPLVHRHCNRPLGPTPRVKSNPYSFAGVIFKYNSSNNLENPEDNDQRWTLHSPRGADEAHNGPHSRKSTRVIAWAQVQCCLSSIKRVDFGPLGKSTVENVDNFSVTVNVTNTGDETLKLYQDPRGALSTFPENTFKIAAIDGEDTPNFAGARVKYGFSVATNFVTLEPGASVVVSHDLSKAYEFAKVGDYNIEAHNLFYYQDASGSPVPLRANVDSTYTAKLSGNLVSTSLSKRRAEGVEKRAESNTLYRRGGRLQKRQTYTGCSSEQKKAIDRAVPIAVNYVDRSIQYLRTLVSGKPRFESWFGAYRRDRHTVVSGHFNLIKQDNPTTYNYDCRCLEFAGTENAD</sequence>
<proteinExistence type="predicted"/>
<dbReference type="Proteomes" id="UP000789525">
    <property type="component" value="Unassembled WGS sequence"/>
</dbReference>
<accession>A0ACA9P1V4</accession>
<feature type="non-terminal residue" evidence="1">
    <location>
        <position position="387"/>
    </location>
</feature>
<name>A0ACA9P1V4_9GLOM</name>
<evidence type="ECO:0000313" key="2">
    <source>
        <dbReference type="Proteomes" id="UP000789525"/>
    </source>
</evidence>
<gene>
    <name evidence="1" type="ORF">ACOLOM_LOCUS9615</name>
</gene>
<protein>
    <submittedName>
        <fullName evidence="1">2735_t:CDS:1</fullName>
    </submittedName>
</protein>
<comment type="caution">
    <text evidence="1">The sequence shown here is derived from an EMBL/GenBank/DDBJ whole genome shotgun (WGS) entry which is preliminary data.</text>
</comment>